<dbReference type="PANTHER" id="PTHR43451">
    <property type="entry name" value="ACETYLTRANSFERASE (GNAT) FAMILY PROTEIN"/>
    <property type="match status" value="1"/>
</dbReference>
<gene>
    <name evidence="2" type="ORF">DMO24_00930</name>
</gene>
<reference evidence="2 3" key="1">
    <citation type="submission" date="2018-06" db="EMBL/GenBank/DDBJ databases">
        <title>Draft genome sequence of Modestobacter versicolor CP153-2.</title>
        <authorList>
            <person name="Gundlapally S.R."/>
        </authorList>
    </citation>
    <scope>NUCLEOTIDE SEQUENCE [LARGE SCALE GENOMIC DNA]</scope>
    <source>
        <strain evidence="2 3">CP153-2</strain>
    </source>
</reference>
<dbReference type="AlphaFoldDB" id="A0A323VKB9"/>
<dbReference type="InterPro" id="IPR052564">
    <property type="entry name" value="N-acetyltrans/Recomb-assoc"/>
</dbReference>
<evidence type="ECO:0000313" key="3">
    <source>
        <dbReference type="Proteomes" id="UP000247602"/>
    </source>
</evidence>
<protein>
    <recommendedName>
        <fullName evidence="1">N-acetyltransferase domain-containing protein</fullName>
    </recommendedName>
</protein>
<proteinExistence type="predicted"/>
<feature type="domain" description="N-acetyltransferase" evidence="1">
    <location>
        <begin position="23"/>
        <end position="183"/>
    </location>
</feature>
<evidence type="ECO:0000259" key="1">
    <source>
        <dbReference type="PROSITE" id="PS51186"/>
    </source>
</evidence>
<sequence>MTAPPPAGPQGGSLRDGGAVRGLRVRPARLSDADALQALSSASIRQVAATHYSPAQVEAWASTRTVSRHRRMIRETTVLVADDAADRVGGFASIALAATGQLERGEVDQLFVAPEHGGRGVARLLLDAIELAAARAGVSDLLTHASWRAVPVFERRGFRHVEVETVHIGDQVLTRALMRRRAP</sequence>
<dbReference type="OrthoDB" id="164032at2"/>
<dbReference type="EMBL" id="QKNV01000009">
    <property type="protein sequence ID" value="PZA23256.1"/>
    <property type="molecule type" value="Genomic_DNA"/>
</dbReference>
<organism evidence="2 3">
    <name type="scientific">Modestobacter versicolor</name>
    <dbReference type="NCBI Taxonomy" id="429133"/>
    <lineage>
        <taxon>Bacteria</taxon>
        <taxon>Bacillati</taxon>
        <taxon>Actinomycetota</taxon>
        <taxon>Actinomycetes</taxon>
        <taxon>Geodermatophilales</taxon>
        <taxon>Geodermatophilaceae</taxon>
        <taxon>Modestobacter</taxon>
    </lineage>
</organism>
<dbReference type="PROSITE" id="PS51186">
    <property type="entry name" value="GNAT"/>
    <property type="match status" value="1"/>
</dbReference>
<accession>A0A323VKB9</accession>
<name>A0A323VKB9_9ACTN</name>
<dbReference type="Pfam" id="PF13673">
    <property type="entry name" value="Acetyltransf_10"/>
    <property type="match status" value="1"/>
</dbReference>
<dbReference type="GO" id="GO:0016747">
    <property type="term" value="F:acyltransferase activity, transferring groups other than amino-acyl groups"/>
    <property type="evidence" value="ECO:0007669"/>
    <property type="project" value="InterPro"/>
</dbReference>
<dbReference type="PANTHER" id="PTHR43451:SF1">
    <property type="entry name" value="ACETYLTRANSFERASE"/>
    <property type="match status" value="1"/>
</dbReference>
<dbReference type="InterPro" id="IPR000182">
    <property type="entry name" value="GNAT_dom"/>
</dbReference>
<comment type="caution">
    <text evidence="2">The sequence shown here is derived from an EMBL/GenBank/DDBJ whole genome shotgun (WGS) entry which is preliminary data.</text>
</comment>
<dbReference type="Gene3D" id="3.40.630.30">
    <property type="match status" value="1"/>
</dbReference>
<keyword evidence="3" id="KW-1185">Reference proteome</keyword>
<dbReference type="SUPFAM" id="SSF55729">
    <property type="entry name" value="Acyl-CoA N-acyltransferases (Nat)"/>
    <property type="match status" value="1"/>
</dbReference>
<dbReference type="InterPro" id="IPR016181">
    <property type="entry name" value="Acyl_CoA_acyltransferase"/>
</dbReference>
<dbReference type="Proteomes" id="UP000247602">
    <property type="component" value="Unassembled WGS sequence"/>
</dbReference>
<dbReference type="CDD" id="cd04301">
    <property type="entry name" value="NAT_SF"/>
    <property type="match status" value="1"/>
</dbReference>
<evidence type="ECO:0000313" key="2">
    <source>
        <dbReference type="EMBL" id="PZA23256.1"/>
    </source>
</evidence>